<reference evidence="1 2" key="1">
    <citation type="submission" date="2019-02" db="EMBL/GenBank/DDBJ databases">
        <title>Deep-cultivation of Planctomycetes and their phenomic and genomic characterization uncovers novel biology.</title>
        <authorList>
            <person name="Wiegand S."/>
            <person name="Jogler M."/>
            <person name="Boedeker C."/>
            <person name="Pinto D."/>
            <person name="Vollmers J."/>
            <person name="Rivas-Marin E."/>
            <person name="Kohn T."/>
            <person name="Peeters S.H."/>
            <person name="Heuer A."/>
            <person name="Rast P."/>
            <person name="Oberbeckmann S."/>
            <person name="Bunk B."/>
            <person name="Jeske O."/>
            <person name="Meyerdierks A."/>
            <person name="Storesund J.E."/>
            <person name="Kallscheuer N."/>
            <person name="Luecker S."/>
            <person name="Lage O.M."/>
            <person name="Pohl T."/>
            <person name="Merkel B.J."/>
            <person name="Hornburger P."/>
            <person name="Mueller R.-W."/>
            <person name="Bruemmer F."/>
            <person name="Labrenz M."/>
            <person name="Spormann A.M."/>
            <person name="Op den Camp H."/>
            <person name="Overmann J."/>
            <person name="Amann R."/>
            <person name="Jetten M.S.M."/>
            <person name="Mascher T."/>
            <person name="Medema M.H."/>
            <person name="Devos D.P."/>
            <person name="Kaster A.-K."/>
            <person name="Ovreas L."/>
            <person name="Rohde M."/>
            <person name="Galperin M.Y."/>
            <person name="Jogler C."/>
        </authorList>
    </citation>
    <scope>NUCLEOTIDE SEQUENCE [LARGE SCALE GENOMIC DNA]</scope>
    <source>
        <strain evidence="1 2">EC9</strain>
    </source>
</reference>
<evidence type="ECO:0000313" key="1">
    <source>
        <dbReference type="EMBL" id="QDS87464.1"/>
    </source>
</evidence>
<keyword evidence="2" id="KW-1185">Reference proteome</keyword>
<gene>
    <name evidence="1" type="ORF">EC9_16420</name>
</gene>
<protein>
    <recommendedName>
        <fullName evidence="3">Legionella pneumophila major outer membrane protein</fullName>
    </recommendedName>
</protein>
<dbReference type="EMBL" id="CP036261">
    <property type="protein sequence ID" value="QDS87464.1"/>
    <property type="molecule type" value="Genomic_DNA"/>
</dbReference>
<dbReference type="Proteomes" id="UP000319557">
    <property type="component" value="Chromosome"/>
</dbReference>
<dbReference type="InterPro" id="IPR007825">
    <property type="entry name" value="Major_OMP_Legionella"/>
</dbReference>
<proteinExistence type="predicted"/>
<organism evidence="1 2">
    <name type="scientific">Rosistilla ulvae</name>
    <dbReference type="NCBI Taxonomy" id="1930277"/>
    <lineage>
        <taxon>Bacteria</taxon>
        <taxon>Pseudomonadati</taxon>
        <taxon>Planctomycetota</taxon>
        <taxon>Planctomycetia</taxon>
        <taxon>Pirellulales</taxon>
        <taxon>Pirellulaceae</taxon>
        <taxon>Rosistilla</taxon>
    </lineage>
</organism>
<dbReference type="Pfam" id="PF05150">
    <property type="entry name" value="Legionella_OMP"/>
    <property type="match status" value="1"/>
</dbReference>
<dbReference type="KEGG" id="ruv:EC9_16420"/>
<name>A0A517LXW4_9BACT</name>
<evidence type="ECO:0008006" key="3">
    <source>
        <dbReference type="Google" id="ProtNLM"/>
    </source>
</evidence>
<accession>A0A517LXW4</accession>
<evidence type="ECO:0000313" key="2">
    <source>
        <dbReference type="Proteomes" id="UP000319557"/>
    </source>
</evidence>
<sequence length="350" mass="38099">MVVSCPHIVMDSREFTPTFPKIPPRPTRSECHDLRLRRVDEILRGEPGGCAVGRMSEMTKESKLKKLLQHVGVAVGLVCGVTASAEQAVVTSLYEEAMIADQEPVQLVGYESVGAIGSQLQKFRPRGVFSVGAELPLLSTYANHGLNASSSTWSDGYDTEAALRVTAAYKTTGIMGFRFRFFDFDATNNSTPPSSFGVQTYDLEATTDLKLGEWKIQGFGGLRWGSIDFSKSRYGLEYNDFDGFGFTLGADVRRHVAHGFSLVAGFRQSMLYGETVNSNGNRLDNVVVPVTELRLGAEYAHVFAGGNKLIAGVGYEHQQFSSLSGLAGSIDPEDVDLALAGPVFSLTWQR</sequence>
<dbReference type="AlphaFoldDB" id="A0A517LXW4"/>